<reference evidence="1" key="1">
    <citation type="submission" date="2018-05" db="EMBL/GenBank/DDBJ databases">
        <authorList>
            <person name="Lanie J.A."/>
            <person name="Ng W.-L."/>
            <person name="Kazmierczak K.M."/>
            <person name="Andrzejewski T.M."/>
            <person name="Davidsen T.M."/>
            <person name="Wayne K.J."/>
            <person name="Tettelin H."/>
            <person name="Glass J.I."/>
            <person name="Rusch D."/>
            <person name="Podicherti R."/>
            <person name="Tsui H.-C.T."/>
            <person name="Winkler M.E."/>
        </authorList>
    </citation>
    <scope>NUCLEOTIDE SEQUENCE</scope>
</reference>
<dbReference type="PROSITE" id="PS51257">
    <property type="entry name" value="PROKAR_LIPOPROTEIN"/>
    <property type="match status" value="1"/>
</dbReference>
<dbReference type="EMBL" id="UINC01218998">
    <property type="protein sequence ID" value="SVE46271.1"/>
    <property type="molecule type" value="Genomic_DNA"/>
</dbReference>
<name>A0A383DP49_9ZZZZ</name>
<dbReference type="SMART" id="SM00028">
    <property type="entry name" value="TPR"/>
    <property type="match status" value="2"/>
</dbReference>
<gene>
    <name evidence="1" type="ORF">METZ01_LOCUS499125</name>
</gene>
<protein>
    <submittedName>
        <fullName evidence="1">Uncharacterized protein</fullName>
    </submittedName>
</protein>
<dbReference type="Gene3D" id="1.25.40.10">
    <property type="entry name" value="Tetratricopeptide repeat domain"/>
    <property type="match status" value="1"/>
</dbReference>
<sequence>MQKIIFSLILVIIVSVIGCSGEKNTSKTSDSKESLDSKDIMASLPEGPLALPEGSDPEANTHNAEGILHYKEGHFDIALEHFREAEKIKSEIGEIHFNVALALDKLGGHRDAAEHFKIAQDNANGNSLILESKILLAHIQ</sequence>
<organism evidence="1">
    <name type="scientific">marine metagenome</name>
    <dbReference type="NCBI Taxonomy" id="408172"/>
    <lineage>
        <taxon>unclassified sequences</taxon>
        <taxon>metagenomes</taxon>
        <taxon>ecological metagenomes</taxon>
    </lineage>
</organism>
<dbReference type="AlphaFoldDB" id="A0A383DP49"/>
<dbReference type="SUPFAM" id="SSF48452">
    <property type="entry name" value="TPR-like"/>
    <property type="match status" value="1"/>
</dbReference>
<dbReference type="PROSITE" id="PS50005">
    <property type="entry name" value="TPR"/>
    <property type="match status" value="1"/>
</dbReference>
<proteinExistence type="predicted"/>
<accession>A0A383DP49</accession>
<dbReference type="InterPro" id="IPR011990">
    <property type="entry name" value="TPR-like_helical_dom_sf"/>
</dbReference>
<dbReference type="InterPro" id="IPR019734">
    <property type="entry name" value="TPR_rpt"/>
</dbReference>
<evidence type="ECO:0000313" key="1">
    <source>
        <dbReference type="EMBL" id="SVE46271.1"/>
    </source>
</evidence>